<keyword evidence="2" id="KW-0472">Membrane</keyword>
<evidence type="ECO:0000313" key="3">
    <source>
        <dbReference type="EMBL" id="KAF1687225.1"/>
    </source>
</evidence>
<keyword evidence="4" id="KW-1185">Reference proteome</keyword>
<protein>
    <submittedName>
        <fullName evidence="3">Uncharacterized protein</fullName>
    </submittedName>
</protein>
<feature type="region of interest" description="Disordered" evidence="1">
    <location>
        <begin position="878"/>
        <end position="901"/>
    </location>
</feature>
<reference evidence="3 4" key="1">
    <citation type="submission" date="2017-10" db="EMBL/GenBank/DDBJ databases">
        <title>Whole genome sequencing of Pseudoxanthomonas broegbernensis DSM 12573(T).</title>
        <authorList>
            <person name="Kumar S."/>
            <person name="Bansal K."/>
            <person name="Kaur A."/>
            <person name="Patil P."/>
            <person name="Sharma S."/>
            <person name="Patil P.B."/>
        </authorList>
    </citation>
    <scope>NUCLEOTIDE SEQUENCE [LARGE SCALE GENOMIC DNA]</scope>
    <source>
        <strain evidence="3 4">DSM 12573</strain>
    </source>
</reference>
<keyword evidence="2" id="KW-0812">Transmembrane</keyword>
<feature type="transmembrane region" description="Helical" evidence="2">
    <location>
        <begin position="38"/>
        <end position="54"/>
    </location>
</feature>
<evidence type="ECO:0000256" key="2">
    <source>
        <dbReference type="SAM" id="Phobius"/>
    </source>
</evidence>
<dbReference type="EMBL" id="MWIP01000003">
    <property type="protein sequence ID" value="KAF1687225.1"/>
    <property type="molecule type" value="Genomic_DNA"/>
</dbReference>
<sequence length="1013" mass="109499">MDGIVTTDWKQILKRIAIATGKVLWLVARWLFALLVKVGRFIVLRAIPAIGAWLRSTAFPALGRLYRWLPHRRRVVGVAAGAAAIAVAVLLLRVPDDPGAPAPHTAQAPAKPAEPAVLTLTPMRAPPGAAIVANGLALAEGEPFEVTVGGLPAAAQRLDDGRLQLRVPLYLGDGAWPVPPAEAQAVEVRRDGTLLAASQAGLRVTELPRAPGTTARVQRSLDAATTAYERIFESLPASDEQDRVQRRALLAALRGLVSEGDHSLAALLAGTSPLLEGAEPDAELMDALLASGGVADNLDAFAQALGPGPADSGSVALLAAGGSAFPMALSLGSMPTPFSTAGGPKCRGDGKDFELACQMQMYGLLDDLAREYIKPTADTYANVMLALATVGAPLSAHPLSTLISAVLSVANLVIGKIAPSLLPSNLTRFELESVKPLVALQETVPARIVVEARNTPQSITLNDLIDVAKSTVGAAIEFDGYVVETLKRMFYYTIDLYMGVLRGVDHVSPNASDAVNPGLFTLPMKKWGPLKVSSSDLVSLFSYDEPILATREEEMEWRAEQRGQTTVRAMPRGPGERSKVLQDHTLCWGCVWSGGAFGTEMPQSSKRVAVEIEFKALPPQGKAPLDVDLAWELKPREDRAPVPCTVDFGDGTQARRIPDCTDTARVRHTYDYTSRLNEKTGGAYLPTLRIDGSPIEAKAEVFTDWTFRSSPETGQAPLEAKFHWDIPWPPDQKAPRCEFDPGDGSARESFDDCLAVTRTEHTFERRGSFVPTLTLIHGGARDTKTAPVSVAEEGTCDADLLKHKAWTGSVSFSQSRDVWHPRGYYHVVYSHSIRLHARMDERTRREFRGADYLVQYYSPLPEGSAKITYSRHDYSGDRLNSSDTFDGSGRLQRQEPHMSEDGSMLTLTLNAKKCTFSLYLQGQVFGSGEQWDYKGTEAYSGYRWFNSVHVEGMVTSSGSISGSSSVPLLSRSQIERNDIEKTSWASELDGVVGALGENGLGSMAVSWQFAPAD</sequence>
<comment type="caution">
    <text evidence="3">The sequence shown here is derived from an EMBL/GenBank/DDBJ whole genome shotgun (WGS) entry which is preliminary data.</text>
</comment>
<evidence type="ECO:0000313" key="4">
    <source>
        <dbReference type="Proteomes" id="UP000462066"/>
    </source>
</evidence>
<organism evidence="3 4">
    <name type="scientific">Pseudoxanthomonas broegbernensis</name>
    <dbReference type="NCBI Taxonomy" id="83619"/>
    <lineage>
        <taxon>Bacteria</taxon>
        <taxon>Pseudomonadati</taxon>
        <taxon>Pseudomonadota</taxon>
        <taxon>Gammaproteobacteria</taxon>
        <taxon>Lysobacterales</taxon>
        <taxon>Lysobacteraceae</taxon>
        <taxon>Pseudoxanthomonas</taxon>
    </lineage>
</organism>
<feature type="transmembrane region" description="Helical" evidence="2">
    <location>
        <begin position="75"/>
        <end position="94"/>
    </location>
</feature>
<dbReference type="Proteomes" id="UP000462066">
    <property type="component" value="Unassembled WGS sequence"/>
</dbReference>
<evidence type="ECO:0000256" key="1">
    <source>
        <dbReference type="SAM" id="MobiDB-lite"/>
    </source>
</evidence>
<dbReference type="SUPFAM" id="SSF49299">
    <property type="entry name" value="PKD domain"/>
    <property type="match status" value="1"/>
</dbReference>
<gene>
    <name evidence="3" type="ORF">B1992_04370</name>
</gene>
<proteinExistence type="predicted"/>
<dbReference type="AlphaFoldDB" id="A0A7V8GNN7"/>
<dbReference type="InterPro" id="IPR035986">
    <property type="entry name" value="PKD_dom_sf"/>
</dbReference>
<name>A0A7V8GNN7_9GAMM</name>
<dbReference type="RefSeq" id="WP_162310243.1">
    <property type="nucleotide sequence ID" value="NZ_MWIP01000003.1"/>
</dbReference>
<accession>A0A7V8GNN7</accession>
<keyword evidence="2" id="KW-1133">Transmembrane helix</keyword>
<feature type="transmembrane region" description="Helical" evidence="2">
    <location>
        <begin position="12"/>
        <end position="32"/>
    </location>
</feature>